<organismHost>
    <name type="scientific">Mus musculus</name>
    <name type="common">Mouse</name>
    <dbReference type="NCBI Taxonomy" id="10090"/>
</organismHost>
<gene>
    <name evidence="1" type="ORF">PDLMKLCO_00169</name>
</gene>
<accession>A0A650BV42</accession>
<organismHost>
    <name type="scientific">Homo sapiens</name>
    <name type="common">Human</name>
    <dbReference type="NCBI Taxonomy" id="9606"/>
</organismHost>
<organismHost>
    <name type="scientific">Cynomys ludovicianus</name>
    <name type="common">Black-tailed prairie dog</name>
    <dbReference type="NCBI Taxonomy" id="45480"/>
</organismHost>
<evidence type="ECO:0000313" key="1">
    <source>
        <dbReference type="EMBL" id="QGQ59889.1"/>
    </source>
</evidence>
<dbReference type="EMBL" id="MN648051">
    <property type="protein sequence ID" value="QGQ59889.1"/>
    <property type="molecule type" value="Genomic_DNA"/>
</dbReference>
<organismHost>
    <name type="scientific">Gliridae</name>
    <name type="common">dormice</name>
    <dbReference type="NCBI Taxonomy" id="30650"/>
</organismHost>
<reference evidence="1 2" key="1">
    <citation type="submission" date="2019-11" db="EMBL/GenBank/DDBJ databases">
        <authorList>
            <person name="Cohen Gihon I."/>
            <person name="Israeli O."/>
            <person name="Shifman O."/>
            <person name="Erez N."/>
            <person name="Melamed S."/>
            <person name="Paran N."/>
            <person name="Beth-Din A."/>
            <person name="Zvi A."/>
        </authorList>
    </citation>
    <scope>NUCLEOTIDE SEQUENCE [LARGE SCALE GENOMIC DNA]</scope>
    <source>
        <strain evidence="1 2">Israel_2018</strain>
    </source>
</reference>
<name>A0A650BV42_MONPV</name>
<evidence type="ECO:0000313" key="2">
    <source>
        <dbReference type="Proteomes" id="UP000424348"/>
    </source>
</evidence>
<dbReference type="Proteomes" id="UP000424348">
    <property type="component" value="Genome"/>
</dbReference>
<organismHost>
    <name type="scientific">Cynomys mexicanus</name>
    <name type="common">Mexican prairie dog</name>
    <dbReference type="NCBI Taxonomy" id="99826"/>
</organismHost>
<sequence length="30" mass="3348">MDEAYYSGNLESVLGDTCPICIPNSHQYLN</sequence>
<organismHost>
    <name type="scientific">Cynomys leucurus</name>
    <name type="common">White-tailed prairie dog</name>
    <dbReference type="NCBI Taxonomy" id="99825"/>
</organismHost>
<protein>
    <submittedName>
        <fullName evidence="1">Uncharacterized protein</fullName>
    </submittedName>
</protein>
<organismHost>
    <name type="scientific">Heliosciurus ruwenzorii</name>
    <name type="common">Ruwenzori sun squirrel</name>
    <dbReference type="NCBI Taxonomy" id="226685"/>
</organismHost>
<organism evidence="1 2">
    <name type="scientific">Monkeypox virus</name>
    <name type="common">MPXV</name>
    <dbReference type="NCBI Taxonomy" id="10244"/>
    <lineage>
        <taxon>Viruses</taxon>
        <taxon>Varidnaviria</taxon>
        <taxon>Bamfordvirae</taxon>
        <taxon>Nucleocytoviricota</taxon>
        <taxon>Pokkesviricetes</taxon>
        <taxon>Chitovirales</taxon>
        <taxon>Poxviridae</taxon>
        <taxon>Chordopoxvirinae</taxon>
        <taxon>Orthopoxvirus</taxon>
        <taxon>Orthopoxvirus monkeypox</taxon>
    </lineage>
</organism>
<proteinExistence type="predicted"/>
<organismHost>
    <name type="scientific">Cynomys gunnisoni</name>
    <name type="common">Gunnison's prairie dog</name>
    <name type="synonym">Spermophilus gunnisoni</name>
    <dbReference type="NCBI Taxonomy" id="45479"/>
</organismHost>
<organismHost>
    <name type="scientific">Cynomys parvidens</name>
    <name type="common">Utah prairie dog</name>
    <dbReference type="NCBI Taxonomy" id="99827"/>
</organismHost>